<evidence type="ECO:0000256" key="3">
    <source>
        <dbReference type="RuleBase" id="RU003616"/>
    </source>
</evidence>
<dbReference type="InterPro" id="IPR031107">
    <property type="entry name" value="Small_HSP"/>
</dbReference>
<dbReference type="EMBL" id="KV921891">
    <property type="protein sequence ID" value="ORE08244.1"/>
    <property type="molecule type" value="Genomic_DNA"/>
</dbReference>
<sequence>MAFSNGFFTDASRDMDRIMSIFDNPNWFNVSRNSFSSVSSSFGSFMRFPATDIHETPEGFELQTELPGYDKKDINIEIADSRTLLLSGSSQNHHSAYSLAQQQQQTAFIETNKNPNYWTNPRSSSSFQRSISFPVPINVSDIKASYENGVLKVYIPKASDENRRRIVIH</sequence>
<dbReference type="InterPro" id="IPR002068">
    <property type="entry name" value="A-crystallin/Hsp20_dom"/>
</dbReference>
<dbReference type="InterPro" id="IPR008978">
    <property type="entry name" value="HSP20-like_chaperone"/>
</dbReference>
<dbReference type="PROSITE" id="PS01031">
    <property type="entry name" value="SHSP"/>
    <property type="match status" value="1"/>
</dbReference>
<reference evidence="5" key="1">
    <citation type="journal article" date="2016" name="Proc. Natl. Acad. Sci. U.S.A.">
        <title>Lipid metabolic changes in an early divergent fungus govern the establishment of a mutualistic symbiosis with endobacteria.</title>
        <authorList>
            <person name="Lastovetsky O.A."/>
            <person name="Gaspar M.L."/>
            <person name="Mondo S.J."/>
            <person name="LaButti K.M."/>
            <person name="Sandor L."/>
            <person name="Grigoriev I.V."/>
            <person name="Henry S.A."/>
            <person name="Pawlowska T.E."/>
        </authorList>
    </citation>
    <scope>NUCLEOTIDE SEQUENCE [LARGE SCALE GENOMIC DNA]</scope>
    <source>
        <strain evidence="5">ATCC 52814</strain>
    </source>
</reference>
<evidence type="ECO:0000313" key="5">
    <source>
        <dbReference type="EMBL" id="ORE08244.1"/>
    </source>
</evidence>
<keyword evidence="1" id="KW-0346">Stress response</keyword>
<evidence type="ECO:0000256" key="1">
    <source>
        <dbReference type="ARBA" id="ARBA00023016"/>
    </source>
</evidence>
<dbReference type="VEuPathDB" id="FungiDB:BCV72DRAFT_92771"/>
<dbReference type="SUPFAM" id="SSF49764">
    <property type="entry name" value="HSP20-like chaperones"/>
    <property type="match status" value="1"/>
</dbReference>
<evidence type="ECO:0000256" key="2">
    <source>
        <dbReference type="PROSITE-ProRule" id="PRU00285"/>
    </source>
</evidence>
<name>A0A1X0R8F4_RHIZD</name>
<accession>A0A1X0R8F4</accession>
<evidence type="ECO:0000259" key="4">
    <source>
        <dbReference type="PROSITE" id="PS01031"/>
    </source>
</evidence>
<dbReference type="Pfam" id="PF00011">
    <property type="entry name" value="HSP20"/>
    <property type="match status" value="1"/>
</dbReference>
<feature type="domain" description="SHSP" evidence="4">
    <location>
        <begin position="41"/>
        <end position="169"/>
    </location>
</feature>
<dbReference type="CDD" id="cd06464">
    <property type="entry name" value="ACD_sHsps-like"/>
    <property type="match status" value="1"/>
</dbReference>
<dbReference type="PANTHER" id="PTHR11527">
    <property type="entry name" value="HEAT-SHOCK PROTEIN 20 FAMILY MEMBER"/>
    <property type="match status" value="1"/>
</dbReference>
<protein>
    <submittedName>
        <fullName evidence="5">HSP20-like chaperone</fullName>
    </submittedName>
</protein>
<dbReference type="AlphaFoldDB" id="A0A1X0R8F4"/>
<dbReference type="Proteomes" id="UP000242414">
    <property type="component" value="Unassembled WGS sequence"/>
</dbReference>
<dbReference type="OrthoDB" id="1431247at2759"/>
<gene>
    <name evidence="5" type="ORF">BCV72DRAFT_92771</name>
</gene>
<proteinExistence type="inferred from homology"/>
<dbReference type="Gene3D" id="2.60.40.790">
    <property type="match status" value="1"/>
</dbReference>
<comment type="similarity">
    <text evidence="2 3">Belongs to the small heat shock protein (HSP20) family.</text>
</comment>
<organism evidence="5">
    <name type="scientific">Rhizopus microsporus var. microsporus</name>
    <dbReference type="NCBI Taxonomy" id="86635"/>
    <lineage>
        <taxon>Eukaryota</taxon>
        <taxon>Fungi</taxon>
        <taxon>Fungi incertae sedis</taxon>
        <taxon>Mucoromycota</taxon>
        <taxon>Mucoromycotina</taxon>
        <taxon>Mucoromycetes</taxon>
        <taxon>Mucorales</taxon>
        <taxon>Mucorineae</taxon>
        <taxon>Rhizopodaceae</taxon>
        <taxon>Rhizopus</taxon>
    </lineage>
</organism>